<dbReference type="PANTHER" id="PTHR48100">
    <property type="entry name" value="BROAD-SPECIFICITY PHOSPHATASE YOR283W-RELATED"/>
    <property type="match status" value="1"/>
</dbReference>
<gene>
    <name evidence="2" type="ORF">H9771_03690</name>
</gene>
<dbReference type="SMART" id="SM00855">
    <property type="entry name" value="PGAM"/>
    <property type="match status" value="1"/>
</dbReference>
<dbReference type="EMBL" id="DWXX01000068">
    <property type="protein sequence ID" value="HJB58754.1"/>
    <property type="molecule type" value="Genomic_DNA"/>
</dbReference>
<dbReference type="InterPro" id="IPR029033">
    <property type="entry name" value="His_PPase_superfam"/>
</dbReference>
<dbReference type="SUPFAM" id="SSF53254">
    <property type="entry name" value="Phosphoglycerate mutase-like"/>
    <property type="match status" value="1"/>
</dbReference>
<dbReference type="Gene3D" id="3.40.50.1240">
    <property type="entry name" value="Phosphoglycerate mutase-like"/>
    <property type="match status" value="1"/>
</dbReference>
<dbReference type="CDD" id="cd07067">
    <property type="entry name" value="HP_PGM_like"/>
    <property type="match status" value="1"/>
</dbReference>
<evidence type="ECO:0000313" key="2">
    <source>
        <dbReference type="EMBL" id="HJB58754.1"/>
    </source>
</evidence>
<organism evidence="2 3">
    <name type="scientific">Candidatus Faecalibacterium faecipullorum</name>
    <dbReference type="NCBI Taxonomy" id="2838578"/>
    <lineage>
        <taxon>Bacteria</taxon>
        <taxon>Bacillati</taxon>
        <taxon>Bacillota</taxon>
        <taxon>Clostridia</taxon>
        <taxon>Eubacteriales</taxon>
        <taxon>Oscillospiraceae</taxon>
        <taxon>Faecalibacterium</taxon>
    </lineage>
</organism>
<protein>
    <submittedName>
        <fullName evidence="2">Histidine phosphatase family protein</fullName>
    </submittedName>
</protein>
<reference evidence="2" key="1">
    <citation type="journal article" date="2021" name="PeerJ">
        <title>Extensive microbial diversity within the chicken gut microbiome revealed by metagenomics and culture.</title>
        <authorList>
            <person name="Gilroy R."/>
            <person name="Ravi A."/>
            <person name="Getino M."/>
            <person name="Pursley I."/>
            <person name="Horton D.L."/>
            <person name="Alikhan N.F."/>
            <person name="Baker D."/>
            <person name="Gharbi K."/>
            <person name="Hall N."/>
            <person name="Watson M."/>
            <person name="Adriaenssens E.M."/>
            <person name="Foster-Nyarko E."/>
            <person name="Jarju S."/>
            <person name="Secka A."/>
            <person name="Antonio M."/>
            <person name="Oren A."/>
            <person name="Chaudhuri R.R."/>
            <person name="La Ragione R."/>
            <person name="Hildebrand F."/>
            <person name="Pallen M.J."/>
        </authorList>
    </citation>
    <scope>NUCLEOTIDE SEQUENCE</scope>
    <source>
        <strain evidence="2">ChiHjej9B8-13557</strain>
    </source>
</reference>
<dbReference type="InterPro" id="IPR050275">
    <property type="entry name" value="PGM_Phosphatase"/>
</dbReference>
<reference evidence="2" key="2">
    <citation type="submission" date="2021-04" db="EMBL/GenBank/DDBJ databases">
        <authorList>
            <person name="Gilroy R."/>
        </authorList>
    </citation>
    <scope>NUCLEOTIDE SEQUENCE</scope>
    <source>
        <strain evidence="2">ChiHjej9B8-13557</strain>
    </source>
</reference>
<accession>A0A9D2S7C0</accession>
<dbReference type="Proteomes" id="UP000824211">
    <property type="component" value="Unassembled WGS sequence"/>
</dbReference>
<evidence type="ECO:0000313" key="3">
    <source>
        <dbReference type="Proteomes" id="UP000824211"/>
    </source>
</evidence>
<dbReference type="AlphaFoldDB" id="A0A9D2S7C0"/>
<evidence type="ECO:0000256" key="1">
    <source>
        <dbReference type="PIRSR" id="PIRSR613078-2"/>
    </source>
</evidence>
<dbReference type="InterPro" id="IPR013078">
    <property type="entry name" value="His_Pase_superF_clade-1"/>
</dbReference>
<name>A0A9D2S7C0_9FIRM</name>
<feature type="binding site" evidence="1">
    <location>
        <begin position="7"/>
        <end position="14"/>
    </location>
    <ligand>
        <name>substrate</name>
    </ligand>
</feature>
<comment type="caution">
    <text evidence="2">The sequence shown here is derived from an EMBL/GenBank/DDBJ whole genome shotgun (WGS) entry which is preliminary data.</text>
</comment>
<dbReference type="Pfam" id="PF00300">
    <property type="entry name" value="His_Phos_1"/>
    <property type="match status" value="1"/>
</dbReference>
<dbReference type="GO" id="GO:0016791">
    <property type="term" value="F:phosphatase activity"/>
    <property type="evidence" value="ECO:0007669"/>
    <property type="project" value="TreeGrafter"/>
</dbReference>
<sequence length="208" mass="23645">MIIYLLRHGTTDYNTQKRYQGQRDIPLSTRGRAALCRADFDPDVVYVSPMTRARQTAAVLFPDAEQIVVPGLREMDFGTFEGRSYVEMENDPDYRAWVESNCESACPDGERKDDFCDRSCAVFAKLVEDAFAAGRRQLVILAHGGTQMSVMERFALPRKTYHEWLGPNAGGYILETDPDTWAREHTMRCLRAVQYTKDAMRRAGEGPC</sequence>
<feature type="binding site" evidence="1">
    <location>
        <position position="52"/>
    </location>
    <ligand>
        <name>substrate</name>
    </ligand>
</feature>
<proteinExistence type="predicted"/>